<keyword evidence="2" id="KW-0378">Hydrolase</keyword>
<dbReference type="RefSeq" id="WP_084429791.1">
    <property type="nucleotide sequence ID" value="NZ_FWXV01000004.1"/>
</dbReference>
<dbReference type="OrthoDB" id="7197847at2"/>
<evidence type="ECO:0000313" key="2">
    <source>
        <dbReference type="EMBL" id="SMD16437.1"/>
    </source>
</evidence>
<dbReference type="AlphaFoldDB" id="A0A1W2F3F9"/>
<dbReference type="GO" id="GO:0016787">
    <property type="term" value="F:hydrolase activity"/>
    <property type="evidence" value="ECO:0007669"/>
    <property type="project" value="UniProtKB-KW"/>
</dbReference>
<name>A0A1W2F3F9_KIBAR</name>
<dbReference type="EMBL" id="FWXV01000004">
    <property type="protein sequence ID" value="SMD16437.1"/>
    <property type="molecule type" value="Genomic_DNA"/>
</dbReference>
<gene>
    <name evidence="2" type="ORF">SAMN05661093_05517</name>
</gene>
<dbReference type="Gene3D" id="3.40.50.1820">
    <property type="entry name" value="alpha/beta hydrolase"/>
    <property type="match status" value="1"/>
</dbReference>
<accession>A0A1W2F3F9</accession>
<dbReference type="InterPro" id="IPR029058">
    <property type="entry name" value="AB_hydrolase_fold"/>
</dbReference>
<protein>
    <submittedName>
        <fullName evidence="2">Alpha/beta hydrolase family protein</fullName>
    </submittedName>
</protein>
<keyword evidence="1" id="KW-0732">Signal</keyword>
<evidence type="ECO:0000313" key="3">
    <source>
        <dbReference type="Proteomes" id="UP000192674"/>
    </source>
</evidence>
<sequence length="453" mass="49336">MKRLVVAVIAGLVALAAPAVAAEPQIQHHEGEIGGVKYRVEVPSNWNGTLLLYSHGYYPYPSAPPEPLLANRLYDTPEWLLRNGFALAASDFEGLYGLAIEPALRDQIALLDWFEANVGKPRRTIATGTSMGGGIATQLAERNPGRFAGVLAMCGEYDPQGTWNNALDITFTVKTLLAEGRDIDLVKARDPAASSEALKNAVLGAQNDDKGRARIALAAAFGNIPGWYSPHEPEPADKIADQAKWIYGAYVWGMGPQGGREDLERRAGGNPSFNIGVDYRRLLSKSFLRDEVKKAYEAAGLNLDEDLDKLAKAPRIAPDPRALAYMYRYTVPSGRMPVPMVTLHSTGDGGAVADQVRWYAEEVDRPDRIRQLFVGRGGHCGFSAAEELTALKTLLHKVDTGRWPDTAPAKLNAAAASYGSTYQNVLFLDTFTDKEMTPAFTTFTPPKPLRPSH</sequence>
<feature type="signal peptide" evidence="1">
    <location>
        <begin position="1"/>
        <end position="21"/>
    </location>
</feature>
<evidence type="ECO:0000256" key="1">
    <source>
        <dbReference type="SAM" id="SignalP"/>
    </source>
</evidence>
<dbReference type="InterPro" id="IPR000801">
    <property type="entry name" value="Esterase-like"/>
</dbReference>
<dbReference type="Pfam" id="PF00756">
    <property type="entry name" value="Esterase"/>
    <property type="match status" value="1"/>
</dbReference>
<feature type="chain" id="PRO_5012325723" evidence="1">
    <location>
        <begin position="22"/>
        <end position="453"/>
    </location>
</feature>
<reference evidence="2 3" key="1">
    <citation type="submission" date="2017-04" db="EMBL/GenBank/DDBJ databases">
        <authorList>
            <person name="Afonso C.L."/>
            <person name="Miller P.J."/>
            <person name="Scott M.A."/>
            <person name="Spackman E."/>
            <person name="Goraichik I."/>
            <person name="Dimitrov K.M."/>
            <person name="Suarez D.L."/>
            <person name="Swayne D.E."/>
        </authorList>
    </citation>
    <scope>NUCLEOTIDE SEQUENCE [LARGE SCALE GENOMIC DNA]</scope>
    <source>
        <strain evidence="2 3">DSM 43828</strain>
    </source>
</reference>
<organism evidence="2 3">
    <name type="scientific">Kibdelosporangium aridum</name>
    <dbReference type="NCBI Taxonomy" id="2030"/>
    <lineage>
        <taxon>Bacteria</taxon>
        <taxon>Bacillati</taxon>
        <taxon>Actinomycetota</taxon>
        <taxon>Actinomycetes</taxon>
        <taxon>Pseudonocardiales</taxon>
        <taxon>Pseudonocardiaceae</taxon>
        <taxon>Kibdelosporangium</taxon>
    </lineage>
</organism>
<dbReference type="SUPFAM" id="SSF53474">
    <property type="entry name" value="alpha/beta-Hydrolases"/>
    <property type="match status" value="1"/>
</dbReference>
<keyword evidence="3" id="KW-1185">Reference proteome</keyword>
<proteinExistence type="predicted"/>
<dbReference type="Proteomes" id="UP000192674">
    <property type="component" value="Unassembled WGS sequence"/>
</dbReference>